<evidence type="ECO:0000256" key="2">
    <source>
        <dbReference type="SAM" id="Phobius"/>
    </source>
</evidence>
<evidence type="ECO:0000256" key="1">
    <source>
        <dbReference type="SAM" id="MobiDB-lite"/>
    </source>
</evidence>
<keyword evidence="2" id="KW-0812">Transmembrane</keyword>
<sequence length="561" mass="63363">MTNLALAAILSFTNACGIYASETRTLDFGFGDIALLFFFQLPLFAAALAAFSLTVRYFALKRGRTRFDALTPRFAPKSIALFAAIMIVCWLPCIIACFPGSINWDTYYQLYQCYPENHPILAVPWVAEGHYTDAYFCDHHPVFTTLVYGGIALTSDALFGNWNPGIFVFCSLQCIAMACSLTGACAYLKSRRAPSVLVFCAYGAACLLPPAAMASFTMVKDSFYTWLFVLLFVAVAEIVLTKGQCLSRRRNLVLLIVLLLLLCLTKSTGVYLACATMIVCAFYYRAYWRKWAIALAVPSIVMFVVMPYLVFPVLDVAPGGKQELLGPLFQQTARYVSEHADETTEEEREAIDKVLRYDDLAERYTPFHMDRVKYGWRYGEATEKDLENYYLVWLKEGLKHPKTYLEATWGTCHEFFSSTVYFTETPMQGHMVDQALDKSWFPSELDGYRASYVGLFKQWAKIPVLNLPICIALYTWWIPLMCLYALRGRIKRYAPVFIPTAFAIFCCLITPAINFRYSYPLGLTALLLMAFTGLAIRRSTEGAKSPVPHMKDGRRGPAKSK</sequence>
<feature type="transmembrane region" description="Helical" evidence="2">
    <location>
        <begin position="493"/>
        <end position="513"/>
    </location>
</feature>
<accession>A0A9D1A0L2</accession>
<protein>
    <submittedName>
        <fullName evidence="3">Uncharacterized protein</fullName>
    </submittedName>
</protein>
<keyword evidence="2" id="KW-0472">Membrane</keyword>
<feature type="transmembrane region" description="Helical" evidence="2">
    <location>
        <begin position="252"/>
        <end position="285"/>
    </location>
</feature>
<reference evidence="3" key="1">
    <citation type="submission" date="2020-10" db="EMBL/GenBank/DDBJ databases">
        <authorList>
            <person name="Gilroy R."/>
        </authorList>
    </citation>
    <scope>NUCLEOTIDE SEQUENCE</scope>
    <source>
        <strain evidence="3">ChiGjej1B1-2707</strain>
    </source>
</reference>
<gene>
    <name evidence="3" type="ORF">IAA69_06455</name>
</gene>
<feature type="transmembrane region" description="Helical" evidence="2">
    <location>
        <begin position="291"/>
        <end position="311"/>
    </location>
</feature>
<organism evidence="3 4">
    <name type="scientific">Candidatus Aveggerthella stercoripullorum</name>
    <dbReference type="NCBI Taxonomy" id="2840688"/>
    <lineage>
        <taxon>Bacteria</taxon>
        <taxon>Bacillati</taxon>
        <taxon>Actinomycetota</taxon>
        <taxon>Coriobacteriia</taxon>
        <taxon>Eggerthellales</taxon>
        <taxon>Eggerthellaceae</taxon>
        <taxon>Eggerthellaceae incertae sedis</taxon>
        <taxon>Candidatus Aveggerthella</taxon>
    </lineage>
</organism>
<evidence type="ECO:0000313" key="4">
    <source>
        <dbReference type="Proteomes" id="UP000824261"/>
    </source>
</evidence>
<comment type="caution">
    <text evidence="3">The sequence shown here is derived from an EMBL/GenBank/DDBJ whole genome shotgun (WGS) entry which is preliminary data.</text>
</comment>
<feature type="region of interest" description="Disordered" evidence="1">
    <location>
        <begin position="542"/>
        <end position="561"/>
    </location>
</feature>
<name>A0A9D1A0L2_9ACTN</name>
<feature type="transmembrane region" description="Helical" evidence="2">
    <location>
        <begin position="195"/>
        <end position="217"/>
    </location>
</feature>
<dbReference type="EMBL" id="DVGB01000079">
    <property type="protein sequence ID" value="HIR01884.1"/>
    <property type="molecule type" value="Genomic_DNA"/>
</dbReference>
<reference evidence="3" key="2">
    <citation type="journal article" date="2021" name="PeerJ">
        <title>Extensive microbial diversity within the chicken gut microbiome revealed by metagenomics and culture.</title>
        <authorList>
            <person name="Gilroy R."/>
            <person name="Ravi A."/>
            <person name="Getino M."/>
            <person name="Pursley I."/>
            <person name="Horton D.L."/>
            <person name="Alikhan N.F."/>
            <person name="Baker D."/>
            <person name="Gharbi K."/>
            <person name="Hall N."/>
            <person name="Watson M."/>
            <person name="Adriaenssens E.M."/>
            <person name="Foster-Nyarko E."/>
            <person name="Jarju S."/>
            <person name="Secka A."/>
            <person name="Antonio M."/>
            <person name="Oren A."/>
            <person name="Chaudhuri R.R."/>
            <person name="La Ragione R."/>
            <person name="Hildebrand F."/>
            <person name="Pallen M.J."/>
        </authorList>
    </citation>
    <scope>NUCLEOTIDE SEQUENCE</scope>
    <source>
        <strain evidence="3">ChiGjej1B1-2707</strain>
    </source>
</reference>
<feature type="transmembrane region" description="Helical" evidence="2">
    <location>
        <begin position="79"/>
        <end position="102"/>
    </location>
</feature>
<dbReference type="Pfam" id="PF19484">
    <property type="entry name" value="DUF6020"/>
    <property type="match status" value="1"/>
</dbReference>
<feature type="transmembrane region" description="Helical" evidence="2">
    <location>
        <begin position="166"/>
        <end position="188"/>
    </location>
</feature>
<evidence type="ECO:0000313" key="3">
    <source>
        <dbReference type="EMBL" id="HIR01884.1"/>
    </source>
</evidence>
<keyword evidence="2" id="KW-1133">Transmembrane helix</keyword>
<feature type="transmembrane region" description="Helical" evidence="2">
    <location>
        <begin position="33"/>
        <end position="58"/>
    </location>
</feature>
<dbReference type="InterPro" id="IPR046062">
    <property type="entry name" value="DUF6020"/>
</dbReference>
<proteinExistence type="predicted"/>
<dbReference type="Proteomes" id="UP000824261">
    <property type="component" value="Unassembled WGS sequence"/>
</dbReference>
<dbReference type="AlphaFoldDB" id="A0A9D1A0L2"/>
<feature type="transmembrane region" description="Helical" evidence="2">
    <location>
        <begin position="519"/>
        <end position="536"/>
    </location>
</feature>
<feature type="transmembrane region" description="Helical" evidence="2">
    <location>
        <begin position="223"/>
        <end position="240"/>
    </location>
</feature>